<evidence type="ECO:0000313" key="5">
    <source>
        <dbReference type="EMBL" id="EQB07800.1"/>
    </source>
</evidence>
<reference evidence="5 6" key="1">
    <citation type="journal article" date="2013" name="Genome Announc.">
        <title>Draft Genome Sequence of Sphingobium quisquiliarum Strain P25T, a Novel Hexachlorocyclohexane (HCH)-Degrading Bacterium Isolated from an HCH Dumpsite.</title>
        <authorList>
            <person name="Kumar Singh A."/>
            <person name="Sangwan N."/>
            <person name="Sharma A."/>
            <person name="Gupta V."/>
            <person name="Khurana J.P."/>
            <person name="Lal R."/>
        </authorList>
    </citation>
    <scope>NUCLEOTIDE SEQUENCE [LARGE SCALE GENOMIC DNA]</scope>
    <source>
        <strain evidence="5 6">P25</strain>
    </source>
</reference>
<dbReference type="InterPro" id="IPR009057">
    <property type="entry name" value="Homeodomain-like_sf"/>
</dbReference>
<dbReference type="InterPro" id="IPR018060">
    <property type="entry name" value="HTH_AraC"/>
</dbReference>
<protein>
    <recommendedName>
        <fullName evidence="4">HTH araC/xylS-type domain-containing protein</fullName>
    </recommendedName>
</protein>
<dbReference type="EMBL" id="ATHO01000076">
    <property type="protein sequence ID" value="EQB07800.1"/>
    <property type="molecule type" value="Genomic_DNA"/>
</dbReference>
<proteinExistence type="predicted"/>
<dbReference type="Proteomes" id="UP000015525">
    <property type="component" value="Unassembled WGS sequence"/>
</dbReference>
<dbReference type="Pfam" id="PF12833">
    <property type="entry name" value="HTH_18"/>
    <property type="match status" value="1"/>
</dbReference>
<dbReference type="RefSeq" id="WP_021238131.1">
    <property type="nucleotide sequence ID" value="NZ_ATHO01000076.1"/>
</dbReference>
<gene>
    <name evidence="5" type="ORF">L288_09325</name>
</gene>
<keyword evidence="3" id="KW-0804">Transcription</keyword>
<dbReference type="SUPFAM" id="SSF46689">
    <property type="entry name" value="Homeodomain-like"/>
    <property type="match status" value="2"/>
</dbReference>
<name>T0I806_9SPHN</name>
<dbReference type="InterPro" id="IPR050204">
    <property type="entry name" value="AraC_XylS_family_regulators"/>
</dbReference>
<keyword evidence="6" id="KW-1185">Reference proteome</keyword>
<dbReference type="SMART" id="SM00342">
    <property type="entry name" value="HTH_ARAC"/>
    <property type="match status" value="1"/>
</dbReference>
<evidence type="ECO:0000256" key="2">
    <source>
        <dbReference type="ARBA" id="ARBA00023125"/>
    </source>
</evidence>
<sequence length="290" mass="31585">MAIRIADAQRSDDLVQRHIALPGVVVELCAFPEVEPETVVVKEQQAILSLGLSRLMPGSFGRVAGSGRAPFVRFGALGFRPAGVPMEMHVSGGAFHTLRCRFEEARIRQALGPGPLDEAALAACFDIRSQAMEDAMLRLAVEVDQPQTDSAAVAQALVTILLIDLKRYLAGTMARIHRHRGGLTPRMLRRVLERIDESGPPPDIDSLAASCGLSRFHFMRSFRATMGISPGAFTQQVRMRRAKALLAGDERRPLADIARELGYSGAPAFCAAFRQQVGHSPAAYRSLLFK</sequence>
<keyword evidence="2" id="KW-0238">DNA-binding</keyword>
<dbReference type="PROSITE" id="PS00041">
    <property type="entry name" value="HTH_ARAC_FAMILY_1"/>
    <property type="match status" value="1"/>
</dbReference>
<evidence type="ECO:0000313" key="6">
    <source>
        <dbReference type="Proteomes" id="UP000015525"/>
    </source>
</evidence>
<comment type="caution">
    <text evidence="5">The sequence shown here is derived from an EMBL/GenBank/DDBJ whole genome shotgun (WGS) entry which is preliminary data.</text>
</comment>
<dbReference type="AlphaFoldDB" id="T0I806"/>
<dbReference type="Gene3D" id="1.10.10.60">
    <property type="entry name" value="Homeodomain-like"/>
    <property type="match status" value="2"/>
</dbReference>
<dbReference type="PANTHER" id="PTHR46796">
    <property type="entry name" value="HTH-TYPE TRANSCRIPTIONAL ACTIVATOR RHAS-RELATED"/>
    <property type="match status" value="1"/>
</dbReference>
<dbReference type="PANTHER" id="PTHR46796:SF14">
    <property type="entry name" value="TRANSCRIPTIONAL REGULATORY PROTEIN"/>
    <property type="match status" value="1"/>
</dbReference>
<evidence type="ECO:0000256" key="3">
    <source>
        <dbReference type="ARBA" id="ARBA00023163"/>
    </source>
</evidence>
<dbReference type="GO" id="GO:0043565">
    <property type="term" value="F:sequence-specific DNA binding"/>
    <property type="evidence" value="ECO:0007669"/>
    <property type="project" value="InterPro"/>
</dbReference>
<organism evidence="5 6">
    <name type="scientific">Sphingobium quisquiliarum P25</name>
    <dbReference type="NCBI Taxonomy" id="1329909"/>
    <lineage>
        <taxon>Bacteria</taxon>
        <taxon>Pseudomonadati</taxon>
        <taxon>Pseudomonadota</taxon>
        <taxon>Alphaproteobacteria</taxon>
        <taxon>Sphingomonadales</taxon>
        <taxon>Sphingomonadaceae</taxon>
        <taxon>Sphingobium</taxon>
    </lineage>
</organism>
<feature type="domain" description="HTH araC/xylS-type" evidence="4">
    <location>
        <begin position="185"/>
        <end position="287"/>
    </location>
</feature>
<accession>T0I806</accession>
<dbReference type="InterPro" id="IPR018062">
    <property type="entry name" value="HTH_AraC-typ_CS"/>
</dbReference>
<dbReference type="PATRIC" id="fig|1329909.3.peg.1802"/>
<keyword evidence="1" id="KW-0805">Transcription regulation</keyword>
<dbReference type="PROSITE" id="PS01124">
    <property type="entry name" value="HTH_ARAC_FAMILY_2"/>
    <property type="match status" value="1"/>
</dbReference>
<dbReference type="GO" id="GO:0003700">
    <property type="term" value="F:DNA-binding transcription factor activity"/>
    <property type="evidence" value="ECO:0007669"/>
    <property type="project" value="InterPro"/>
</dbReference>
<evidence type="ECO:0000256" key="1">
    <source>
        <dbReference type="ARBA" id="ARBA00023015"/>
    </source>
</evidence>
<evidence type="ECO:0000259" key="4">
    <source>
        <dbReference type="PROSITE" id="PS01124"/>
    </source>
</evidence>